<evidence type="ECO:0000313" key="12">
    <source>
        <dbReference type="Proteomes" id="UP001145799"/>
    </source>
</evidence>
<proteinExistence type="predicted"/>
<evidence type="ECO:0000256" key="6">
    <source>
        <dbReference type="ARBA" id="ARBA00022989"/>
    </source>
</evidence>
<evidence type="ECO:0000313" key="10">
    <source>
        <dbReference type="EMBL" id="MDA1387994.1"/>
    </source>
</evidence>
<dbReference type="PANTHER" id="PTHR47019:SF1">
    <property type="entry name" value="LIPID II FLIPPASE MURJ"/>
    <property type="match status" value="1"/>
</dbReference>
<evidence type="ECO:0000313" key="13">
    <source>
        <dbReference type="Proteomes" id="UP001183604"/>
    </source>
</evidence>
<dbReference type="InterPro" id="IPR051050">
    <property type="entry name" value="Lipid_II_flippase_MurJ/MviN"/>
</dbReference>
<dbReference type="AlphaFoldDB" id="A0A9X3PQ85"/>
<dbReference type="GO" id="GO:0015648">
    <property type="term" value="F:lipid-linked peptidoglycan transporter activity"/>
    <property type="evidence" value="ECO:0007669"/>
    <property type="project" value="TreeGrafter"/>
</dbReference>
<feature type="transmembrane region" description="Helical" evidence="9">
    <location>
        <begin position="219"/>
        <end position="238"/>
    </location>
</feature>
<evidence type="ECO:0000256" key="7">
    <source>
        <dbReference type="ARBA" id="ARBA00023136"/>
    </source>
</evidence>
<keyword evidence="3 9" id="KW-0812">Transmembrane</keyword>
<keyword evidence="7 9" id="KW-0472">Membrane</keyword>
<feature type="transmembrane region" description="Helical" evidence="9">
    <location>
        <begin position="436"/>
        <end position="462"/>
    </location>
</feature>
<organism evidence="10 12">
    <name type="scientific">Glycomyces lechevalierae</name>
    <dbReference type="NCBI Taxonomy" id="256034"/>
    <lineage>
        <taxon>Bacteria</taxon>
        <taxon>Bacillati</taxon>
        <taxon>Actinomycetota</taxon>
        <taxon>Actinomycetes</taxon>
        <taxon>Glycomycetales</taxon>
        <taxon>Glycomycetaceae</taxon>
        <taxon>Glycomyces</taxon>
    </lineage>
</organism>
<feature type="transmembrane region" description="Helical" evidence="9">
    <location>
        <begin position="355"/>
        <end position="376"/>
    </location>
</feature>
<feature type="transmembrane region" description="Helical" evidence="9">
    <location>
        <begin position="469"/>
        <end position="490"/>
    </location>
</feature>
<feature type="compositionally biased region" description="Pro residues" evidence="8">
    <location>
        <begin position="50"/>
        <end position="60"/>
    </location>
</feature>
<evidence type="ECO:0000313" key="11">
    <source>
        <dbReference type="EMBL" id="MDR7339093.1"/>
    </source>
</evidence>
<dbReference type="NCBIfam" id="TIGR01695">
    <property type="entry name" value="murJ_mviN"/>
    <property type="match status" value="1"/>
</dbReference>
<dbReference type="PRINTS" id="PR01806">
    <property type="entry name" value="VIRFACTRMVIN"/>
</dbReference>
<dbReference type="GO" id="GO:0005886">
    <property type="term" value="C:plasma membrane"/>
    <property type="evidence" value="ECO:0007669"/>
    <property type="project" value="UniProtKB-SubCell"/>
</dbReference>
<evidence type="ECO:0000256" key="2">
    <source>
        <dbReference type="ARBA" id="ARBA00022475"/>
    </source>
</evidence>
<keyword evidence="13" id="KW-1185">Reference proteome</keyword>
<keyword evidence="4" id="KW-0133">Cell shape</keyword>
<keyword evidence="6 9" id="KW-1133">Transmembrane helix</keyword>
<dbReference type="GO" id="GO:0009252">
    <property type="term" value="P:peptidoglycan biosynthetic process"/>
    <property type="evidence" value="ECO:0007669"/>
    <property type="project" value="UniProtKB-KW"/>
</dbReference>
<accession>A0A9X3PQ85</accession>
<feature type="transmembrane region" description="Helical" evidence="9">
    <location>
        <begin position="569"/>
        <end position="593"/>
    </location>
</feature>
<evidence type="ECO:0000256" key="5">
    <source>
        <dbReference type="ARBA" id="ARBA00022984"/>
    </source>
</evidence>
<evidence type="ECO:0000256" key="8">
    <source>
        <dbReference type="SAM" id="MobiDB-lite"/>
    </source>
</evidence>
<evidence type="ECO:0000256" key="3">
    <source>
        <dbReference type="ARBA" id="ARBA00022692"/>
    </source>
</evidence>
<dbReference type="RefSeq" id="WP_270124497.1">
    <property type="nucleotide sequence ID" value="NZ_BAAAOM010000004.1"/>
</dbReference>
<dbReference type="Proteomes" id="UP001183604">
    <property type="component" value="Unassembled WGS sequence"/>
</dbReference>
<keyword evidence="2" id="KW-1003">Cell membrane</keyword>
<reference evidence="10" key="1">
    <citation type="submission" date="2022-12" db="EMBL/GenBank/DDBJ databases">
        <title>Gycomyces niveus sp.nov., a novel actinomycete isolated from soil in Shouguang.</title>
        <authorList>
            <person name="Yang X."/>
        </authorList>
    </citation>
    <scope>NUCLEOTIDE SEQUENCE</scope>
    <source>
        <strain evidence="10">DSM 44724</strain>
    </source>
</reference>
<feature type="transmembrane region" description="Helical" evidence="9">
    <location>
        <begin position="397"/>
        <end position="416"/>
    </location>
</feature>
<dbReference type="PANTHER" id="PTHR47019">
    <property type="entry name" value="LIPID II FLIPPASE MURJ"/>
    <property type="match status" value="1"/>
</dbReference>
<reference evidence="11 13" key="2">
    <citation type="submission" date="2023-07" db="EMBL/GenBank/DDBJ databases">
        <title>Sequencing the genomes of 1000 actinobacteria strains.</title>
        <authorList>
            <person name="Klenk H.-P."/>
        </authorList>
    </citation>
    <scope>NUCLEOTIDE SEQUENCE [LARGE SCALE GENOMIC DNA]</scope>
    <source>
        <strain evidence="11 13">DSM 44724</strain>
    </source>
</reference>
<sequence>MAEPSARPGPGHSPSGPVRGPQGNNPYGTPPNAYPPPGPQTGNGYAPIGTPAPAPAPAPPQGKNVVRSSLLMGAGSLVSRVTGFGRTVVISAAIGAGLLGNSYTTAQYFPQMIYELVLGGVFASIILPLFVKAHKNDPDGGDAFAQRLLTLAALVLGAAAVLVTACAPLIARFMASPVQYDLVTEFSYYMLPALLFYGLFAILSGVLNSREHFGAPMWVPILNNLVVITVGALFYVIYTRDAVPDASGDIFVSADQVTNGMVMLLGLGTTAGVVLQVLCLAPFLRKAGFRWRVRFDFKALPLRTIRQMAAWTLLFVAANQIAVMAVIKVANAASDPDRLGDAAGFVPGVTVYNNAYLMMMMAHGIVAVSVITALMPRMTRAADGRHWPELADHLSNGIRLASFLLVPIAAAFIALHEPIGLMIFQWGAYAPEEALATGQVLAMAGIVLLPFSISQLQIYAFYAQTDTRTVAMFNLPVIAIRIGGYLLAFAFLPPEWVVVGLFAANGVSYLVSLLLSMSLLRRRIGLLGMRKTMNGLVRTTTAAVIAGGVAYGGWLLWPDLPVDGGMAKLGQFAASIVLGLVLLGVYFAACLVLRVTETASLQATVRAKLRR</sequence>
<evidence type="ECO:0000256" key="9">
    <source>
        <dbReference type="SAM" id="Phobius"/>
    </source>
</evidence>
<dbReference type="EMBL" id="JAPZVQ010000021">
    <property type="protein sequence ID" value="MDA1387994.1"/>
    <property type="molecule type" value="Genomic_DNA"/>
</dbReference>
<dbReference type="Proteomes" id="UP001145799">
    <property type="component" value="Unassembled WGS sequence"/>
</dbReference>
<feature type="transmembrane region" description="Helical" evidence="9">
    <location>
        <begin position="186"/>
        <end position="207"/>
    </location>
</feature>
<feature type="transmembrane region" description="Helical" evidence="9">
    <location>
        <begin position="77"/>
        <end position="100"/>
    </location>
</feature>
<feature type="transmembrane region" description="Helical" evidence="9">
    <location>
        <begin position="496"/>
        <end position="515"/>
    </location>
</feature>
<evidence type="ECO:0000256" key="1">
    <source>
        <dbReference type="ARBA" id="ARBA00004651"/>
    </source>
</evidence>
<feature type="transmembrane region" description="Helical" evidence="9">
    <location>
        <begin position="305"/>
        <end position="327"/>
    </location>
</feature>
<dbReference type="GO" id="GO:0034204">
    <property type="term" value="P:lipid translocation"/>
    <property type="evidence" value="ECO:0007669"/>
    <property type="project" value="TreeGrafter"/>
</dbReference>
<feature type="transmembrane region" description="Helical" evidence="9">
    <location>
        <begin position="258"/>
        <end position="284"/>
    </location>
</feature>
<feature type="transmembrane region" description="Helical" evidence="9">
    <location>
        <begin position="112"/>
        <end position="131"/>
    </location>
</feature>
<name>A0A9X3PQ85_9ACTN</name>
<dbReference type="CDD" id="cd13123">
    <property type="entry name" value="MATE_MurJ_like"/>
    <property type="match status" value="1"/>
</dbReference>
<evidence type="ECO:0000256" key="4">
    <source>
        <dbReference type="ARBA" id="ARBA00022960"/>
    </source>
</evidence>
<dbReference type="Pfam" id="PF03023">
    <property type="entry name" value="MurJ"/>
    <property type="match status" value="1"/>
</dbReference>
<dbReference type="InterPro" id="IPR004268">
    <property type="entry name" value="MurJ"/>
</dbReference>
<gene>
    <name evidence="10" type="primary">murJ</name>
    <name evidence="11" type="ORF">J2S69_002812</name>
    <name evidence="10" type="ORF">O2L01_23575</name>
</gene>
<comment type="caution">
    <text evidence="10">The sequence shown here is derived from an EMBL/GenBank/DDBJ whole genome shotgun (WGS) entry which is preliminary data.</text>
</comment>
<feature type="transmembrane region" description="Helical" evidence="9">
    <location>
        <begin position="536"/>
        <end position="557"/>
    </location>
</feature>
<protein>
    <submittedName>
        <fullName evidence="10">Murein biosynthesis integral membrane protein MurJ</fullName>
    </submittedName>
    <submittedName>
        <fullName evidence="11">Peptidoglycan lipid II flippase</fullName>
    </submittedName>
</protein>
<keyword evidence="5" id="KW-0573">Peptidoglycan synthesis</keyword>
<comment type="subcellular location">
    <subcellularLocation>
        <location evidence="1">Cell membrane</location>
        <topology evidence="1">Multi-pass membrane protein</topology>
    </subcellularLocation>
</comment>
<dbReference type="GO" id="GO:0008360">
    <property type="term" value="P:regulation of cell shape"/>
    <property type="evidence" value="ECO:0007669"/>
    <property type="project" value="UniProtKB-KW"/>
</dbReference>
<dbReference type="EMBL" id="JAVDYD010000001">
    <property type="protein sequence ID" value="MDR7339093.1"/>
    <property type="molecule type" value="Genomic_DNA"/>
</dbReference>
<feature type="transmembrane region" description="Helical" evidence="9">
    <location>
        <begin position="151"/>
        <end position="174"/>
    </location>
</feature>
<feature type="region of interest" description="Disordered" evidence="8">
    <location>
        <begin position="1"/>
        <end position="62"/>
    </location>
</feature>
<feature type="compositionally biased region" description="Pro residues" evidence="8">
    <location>
        <begin position="28"/>
        <end position="39"/>
    </location>
</feature>